<sequence length="273" mass="29594">MPERNDARPAPIDLDRASQARVYDLLLGGKNNFEVDRRFVHELLKIAPEVPELTRQNRRWLAEAVFRMATEGGVDQFLDLGAGLPTAQNTHDVALRANADATVVYVDNDLTAISHGQALLADDRHSFFAGVDLTDPAAVLTDPVVKAALDLNRPVGILLGLVLHNVPGPEAVQIIADYLAAVPSGSYLALTHPLNPRDGGRLAEFSSAIEEKLREPFPRIGFRTRDETASLVAGLELVEPGLVDLTAWWPDDKQTLTPTGAGKLLLVALGRKP</sequence>
<dbReference type="PIRSF" id="PIRSF017393">
    <property type="entry name" value="MTase_SAV2177"/>
    <property type="match status" value="1"/>
</dbReference>
<name>A0A4R7ZHL0_9ACTN</name>
<dbReference type="Pfam" id="PF04672">
    <property type="entry name" value="Methyltransf_19"/>
    <property type="match status" value="1"/>
</dbReference>
<dbReference type="Gene3D" id="3.40.50.150">
    <property type="entry name" value="Vaccinia Virus protein VP39"/>
    <property type="match status" value="1"/>
</dbReference>
<dbReference type="Proteomes" id="UP000295447">
    <property type="component" value="Unassembled WGS sequence"/>
</dbReference>
<protein>
    <submittedName>
        <fullName evidence="1">S-adenosyl methyltransferase</fullName>
    </submittedName>
</protein>
<keyword evidence="1" id="KW-0489">Methyltransferase</keyword>
<dbReference type="RefSeq" id="WP_134123632.1">
    <property type="nucleotide sequence ID" value="NZ_SODF01000003.1"/>
</dbReference>
<accession>A0A4R7ZHL0</accession>
<dbReference type="AlphaFoldDB" id="A0A4R7ZHL0"/>
<gene>
    <name evidence="1" type="ORF">EV650_7302</name>
</gene>
<evidence type="ECO:0000313" key="1">
    <source>
        <dbReference type="EMBL" id="TDW15808.1"/>
    </source>
</evidence>
<organism evidence="1 2">
    <name type="scientific">Kribbella kalugense</name>
    <dbReference type="NCBI Taxonomy" id="2512221"/>
    <lineage>
        <taxon>Bacteria</taxon>
        <taxon>Bacillati</taxon>
        <taxon>Actinomycetota</taxon>
        <taxon>Actinomycetes</taxon>
        <taxon>Propionibacteriales</taxon>
        <taxon>Kribbellaceae</taxon>
        <taxon>Kribbella</taxon>
    </lineage>
</organism>
<comment type="caution">
    <text evidence="1">The sequence shown here is derived from an EMBL/GenBank/DDBJ whole genome shotgun (WGS) entry which is preliminary data.</text>
</comment>
<proteinExistence type="predicted"/>
<dbReference type="OrthoDB" id="3815449at2"/>
<evidence type="ECO:0000313" key="2">
    <source>
        <dbReference type="Proteomes" id="UP000295447"/>
    </source>
</evidence>
<dbReference type="EMBL" id="SODF01000003">
    <property type="protein sequence ID" value="TDW15808.1"/>
    <property type="molecule type" value="Genomic_DNA"/>
</dbReference>
<dbReference type="GO" id="GO:0032259">
    <property type="term" value="P:methylation"/>
    <property type="evidence" value="ECO:0007669"/>
    <property type="project" value="UniProtKB-KW"/>
</dbReference>
<dbReference type="InterPro" id="IPR006764">
    <property type="entry name" value="SAM_dep_MeTrfase_SAV2177_type"/>
</dbReference>
<dbReference type="InterPro" id="IPR029063">
    <property type="entry name" value="SAM-dependent_MTases_sf"/>
</dbReference>
<keyword evidence="2" id="KW-1185">Reference proteome</keyword>
<dbReference type="SUPFAM" id="SSF53335">
    <property type="entry name" value="S-adenosyl-L-methionine-dependent methyltransferases"/>
    <property type="match status" value="1"/>
</dbReference>
<dbReference type="GO" id="GO:0008168">
    <property type="term" value="F:methyltransferase activity"/>
    <property type="evidence" value="ECO:0007669"/>
    <property type="project" value="UniProtKB-KW"/>
</dbReference>
<keyword evidence="1" id="KW-0808">Transferase</keyword>
<reference evidence="1 2" key="1">
    <citation type="submission" date="2019-03" db="EMBL/GenBank/DDBJ databases">
        <title>Genomic Encyclopedia of Type Strains, Phase III (KMG-III): the genomes of soil and plant-associated and newly described type strains.</title>
        <authorList>
            <person name="Whitman W."/>
        </authorList>
    </citation>
    <scope>NUCLEOTIDE SEQUENCE [LARGE SCALE GENOMIC DNA]</scope>
    <source>
        <strain evidence="1 2">VKM Ac-2570</strain>
    </source>
</reference>